<evidence type="ECO:0000313" key="2">
    <source>
        <dbReference type="EMBL" id="MBO1039532.1"/>
    </source>
</evidence>
<organism evidence="2 3">
    <name type="scientific">Brucella pituitosa</name>
    <dbReference type="NCBI Taxonomy" id="571256"/>
    <lineage>
        <taxon>Bacteria</taxon>
        <taxon>Pseudomonadati</taxon>
        <taxon>Pseudomonadota</taxon>
        <taxon>Alphaproteobacteria</taxon>
        <taxon>Hyphomicrobiales</taxon>
        <taxon>Brucellaceae</taxon>
        <taxon>Brucella/Ochrobactrum group</taxon>
        <taxon>Brucella</taxon>
    </lineage>
</organism>
<evidence type="ECO:0008006" key="4">
    <source>
        <dbReference type="Google" id="ProtNLM"/>
    </source>
</evidence>
<feature type="signal peptide" evidence="1">
    <location>
        <begin position="1"/>
        <end position="21"/>
    </location>
</feature>
<keyword evidence="1" id="KW-0732">Signal</keyword>
<dbReference type="RefSeq" id="WP_207488202.1">
    <property type="nucleotide sequence ID" value="NZ_JADIJS010000001.1"/>
</dbReference>
<dbReference type="EMBL" id="JADIJS010000001">
    <property type="protein sequence ID" value="MBO1039532.1"/>
    <property type="molecule type" value="Genomic_DNA"/>
</dbReference>
<evidence type="ECO:0000313" key="3">
    <source>
        <dbReference type="Proteomes" id="UP000718278"/>
    </source>
</evidence>
<gene>
    <name evidence="2" type="ORF">IPV26_07620</name>
</gene>
<accession>A0ABS3JY05</accession>
<sequence>MKNVLLISTGILIFNLGVANADIPVSPEQRAVLENKLSEMQCSGGYMQFDPSDDHFEVNNAICDGRKFDLTFSKNYKLLEKDLED</sequence>
<keyword evidence="3" id="KW-1185">Reference proteome</keyword>
<comment type="caution">
    <text evidence="2">The sequence shown here is derived from an EMBL/GenBank/DDBJ whole genome shotgun (WGS) entry which is preliminary data.</text>
</comment>
<evidence type="ECO:0000256" key="1">
    <source>
        <dbReference type="SAM" id="SignalP"/>
    </source>
</evidence>
<proteinExistence type="predicted"/>
<name>A0ABS3JY05_9HYPH</name>
<dbReference type="Proteomes" id="UP000718278">
    <property type="component" value="Unassembled WGS sequence"/>
</dbReference>
<protein>
    <recommendedName>
        <fullName evidence="4">PepSY domain-containing protein</fullName>
    </recommendedName>
</protein>
<feature type="chain" id="PRO_5047251033" description="PepSY domain-containing protein" evidence="1">
    <location>
        <begin position="22"/>
        <end position="85"/>
    </location>
</feature>
<reference evidence="2 3" key="1">
    <citation type="submission" date="2020-10" db="EMBL/GenBank/DDBJ databases">
        <title>Genomic characterization of underground lake bacteria from Wind Cave National Park: Insight into the archetypical LuxI/LuxR and identification of LuxR solos.</title>
        <authorList>
            <person name="Wengert P.C."/>
            <person name="Savka M.A."/>
        </authorList>
    </citation>
    <scope>NUCLEOTIDE SEQUENCE [LARGE SCALE GENOMIC DNA]</scope>
    <source>
        <strain evidence="2 3">SD316</strain>
    </source>
</reference>